<gene>
    <name evidence="2" type="ORF">AVEN_143665_1</name>
</gene>
<dbReference type="Pfam" id="PF00075">
    <property type="entry name" value="RNase_H"/>
    <property type="match status" value="1"/>
</dbReference>
<evidence type="ECO:0000313" key="3">
    <source>
        <dbReference type="Proteomes" id="UP000499080"/>
    </source>
</evidence>
<dbReference type="EMBL" id="BGPR01000025">
    <property type="protein sequence ID" value="GBL81361.1"/>
    <property type="molecule type" value="Genomic_DNA"/>
</dbReference>
<dbReference type="SUPFAM" id="SSF53098">
    <property type="entry name" value="Ribonuclease H-like"/>
    <property type="match status" value="1"/>
</dbReference>
<dbReference type="GO" id="GO:0004523">
    <property type="term" value="F:RNA-DNA hybrid ribonuclease activity"/>
    <property type="evidence" value="ECO:0007669"/>
    <property type="project" value="InterPro"/>
</dbReference>
<keyword evidence="3" id="KW-1185">Reference proteome</keyword>
<name>A0A4Y2AN88_ARAVE</name>
<organism evidence="2 3">
    <name type="scientific">Araneus ventricosus</name>
    <name type="common">Orbweaver spider</name>
    <name type="synonym">Epeira ventricosa</name>
    <dbReference type="NCBI Taxonomy" id="182803"/>
    <lineage>
        <taxon>Eukaryota</taxon>
        <taxon>Metazoa</taxon>
        <taxon>Ecdysozoa</taxon>
        <taxon>Arthropoda</taxon>
        <taxon>Chelicerata</taxon>
        <taxon>Arachnida</taxon>
        <taxon>Araneae</taxon>
        <taxon>Araneomorphae</taxon>
        <taxon>Entelegynae</taxon>
        <taxon>Araneoidea</taxon>
        <taxon>Araneidae</taxon>
        <taxon>Araneus</taxon>
    </lineage>
</organism>
<feature type="domain" description="RNase H type-1" evidence="1">
    <location>
        <begin position="107"/>
        <end position="183"/>
    </location>
</feature>
<dbReference type="GO" id="GO:0003676">
    <property type="term" value="F:nucleic acid binding"/>
    <property type="evidence" value="ECO:0007669"/>
    <property type="project" value="InterPro"/>
</dbReference>
<reference evidence="2 3" key="1">
    <citation type="journal article" date="2019" name="Sci. Rep.">
        <title>Orb-weaving spider Araneus ventricosus genome elucidates the spidroin gene catalogue.</title>
        <authorList>
            <person name="Kono N."/>
            <person name="Nakamura H."/>
            <person name="Ohtoshi R."/>
            <person name="Moran D.A.P."/>
            <person name="Shinohara A."/>
            <person name="Yoshida Y."/>
            <person name="Fujiwara M."/>
            <person name="Mori M."/>
            <person name="Tomita M."/>
            <person name="Arakawa K."/>
        </authorList>
    </citation>
    <scope>NUCLEOTIDE SEQUENCE [LARGE SCALE GENOMIC DNA]</scope>
</reference>
<dbReference type="InterPro" id="IPR012337">
    <property type="entry name" value="RNaseH-like_sf"/>
</dbReference>
<dbReference type="Proteomes" id="UP000499080">
    <property type="component" value="Unassembled WGS sequence"/>
</dbReference>
<comment type="caution">
    <text evidence="2">The sequence shown here is derived from an EMBL/GenBank/DDBJ whole genome shotgun (WGS) entry which is preliminary data.</text>
</comment>
<dbReference type="InterPro" id="IPR036397">
    <property type="entry name" value="RNaseH_sf"/>
</dbReference>
<dbReference type="InterPro" id="IPR002156">
    <property type="entry name" value="RNaseH_domain"/>
</dbReference>
<evidence type="ECO:0000313" key="2">
    <source>
        <dbReference type="EMBL" id="GBL81361.1"/>
    </source>
</evidence>
<dbReference type="AlphaFoldDB" id="A0A4Y2AN88"/>
<sequence>MLYGAGVCGGSLNAENVKRLTIIQRVFLLKFMKVYKTTSTQVLVVLAGILPHYLPVKAEFQKFQVWVCRSSEFGLVLDVGELDHFVKLPSVPIEFRIIDLKPQISNSQFEVYTDGSRIEDDCRLSVCILKNEHLFKIFKFKLSKNNTVFLAELAVINFAVRWAKENGFKINIYTDSQSSIEALWSASPRSAFLIETKMNLYLAGN</sequence>
<protein>
    <recommendedName>
        <fullName evidence="1">RNase H type-1 domain-containing protein</fullName>
    </recommendedName>
</protein>
<dbReference type="OrthoDB" id="10002886at2759"/>
<dbReference type="Gene3D" id="3.30.420.10">
    <property type="entry name" value="Ribonuclease H-like superfamily/Ribonuclease H"/>
    <property type="match status" value="1"/>
</dbReference>
<evidence type="ECO:0000259" key="1">
    <source>
        <dbReference type="Pfam" id="PF00075"/>
    </source>
</evidence>
<proteinExistence type="predicted"/>
<accession>A0A4Y2AN88</accession>